<keyword evidence="3" id="KW-1185">Reference proteome</keyword>
<dbReference type="InterPro" id="IPR036396">
    <property type="entry name" value="Cyt_P450_sf"/>
</dbReference>
<dbReference type="InterPro" id="IPR001128">
    <property type="entry name" value="Cyt_P450"/>
</dbReference>
<evidence type="ECO:0000313" key="2">
    <source>
        <dbReference type="EMBL" id="MBE1534289.1"/>
    </source>
</evidence>
<dbReference type="Proteomes" id="UP000627838">
    <property type="component" value="Unassembled WGS sequence"/>
</dbReference>
<dbReference type="CDD" id="cd20625">
    <property type="entry name" value="CYP164-like"/>
    <property type="match status" value="1"/>
</dbReference>
<dbReference type="SUPFAM" id="SSF48264">
    <property type="entry name" value="Cytochrome P450"/>
    <property type="match status" value="1"/>
</dbReference>
<dbReference type="RefSeq" id="WP_192760690.1">
    <property type="nucleotide sequence ID" value="NZ_JADBDZ010000001.1"/>
</dbReference>
<dbReference type="EMBL" id="JADBDZ010000001">
    <property type="protein sequence ID" value="MBE1534289.1"/>
    <property type="molecule type" value="Genomic_DNA"/>
</dbReference>
<accession>A0ABR9JUP2</accession>
<evidence type="ECO:0000256" key="1">
    <source>
        <dbReference type="ARBA" id="ARBA00010617"/>
    </source>
</evidence>
<evidence type="ECO:0000313" key="3">
    <source>
        <dbReference type="Proteomes" id="UP000627838"/>
    </source>
</evidence>
<protein>
    <submittedName>
        <fullName evidence="2">Cytochrome P450</fullName>
    </submittedName>
</protein>
<name>A0ABR9JUP2_9ACTN</name>
<organism evidence="2 3">
    <name type="scientific">Actinomadura algeriensis</name>
    <dbReference type="NCBI Taxonomy" id="1679523"/>
    <lineage>
        <taxon>Bacteria</taxon>
        <taxon>Bacillati</taxon>
        <taxon>Actinomycetota</taxon>
        <taxon>Actinomycetes</taxon>
        <taxon>Streptosporangiales</taxon>
        <taxon>Thermomonosporaceae</taxon>
        <taxon>Actinomadura</taxon>
    </lineage>
</organism>
<dbReference type="Gene3D" id="1.10.630.10">
    <property type="entry name" value="Cytochrome P450"/>
    <property type="match status" value="1"/>
</dbReference>
<reference evidence="2 3" key="1">
    <citation type="submission" date="2020-10" db="EMBL/GenBank/DDBJ databases">
        <title>Sequencing the genomes of 1000 actinobacteria strains.</title>
        <authorList>
            <person name="Klenk H.-P."/>
        </authorList>
    </citation>
    <scope>NUCLEOTIDE SEQUENCE [LARGE SCALE GENOMIC DNA]</scope>
    <source>
        <strain evidence="2 3">DSM 46744</strain>
    </source>
</reference>
<sequence length="414" mass="45133">MAQGASTVRALAEPADVMLRLLAPEGKQDPYPLYEEMRAHGPLVDLNGVHVFATGYAECARALREPGMLSTDGAVQDRKMPGWREHSSWRWLTRNMLFANDPDHERYRRFFGTAFAARSVEAYRPLVERFAAETVEHVAVLGAGCAAVDLVPEFSFRFAADVIGELLGVPAGDRRAMRGIIGDITTALDPIGDLSELDRGDGGMDRLAEYTHDLVARRRAEPGADLTSAFVRARDEGGELTDEELVANLMLLTVAATEAPQDLLSNMVRLALEHPAHAARLRDDPSAAPGFVDETLRFDPAVQALNRVAAHDMDYFGMKIAEGTPVTLLIAAGNRDPRRFTDPAVFDPTRSDNQPLTLSGGAHYCLGAALARMSAETVVPMLLRRFPGLEQAGRPTFRDQLVQRGHATLPVVTG</sequence>
<gene>
    <name evidence="2" type="ORF">H4W34_004122</name>
</gene>
<proteinExistence type="inferred from homology"/>
<dbReference type="Pfam" id="PF00067">
    <property type="entry name" value="p450"/>
    <property type="match status" value="1"/>
</dbReference>
<comment type="caution">
    <text evidence="2">The sequence shown here is derived from an EMBL/GenBank/DDBJ whole genome shotgun (WGS) entry which is preliminary data.</text>
</comment>
<comment type="similarity">
    <text evidence="1">Belongs to the cytochrome P450 family.</text>
</comment>
<dbReference type="PANTHER" id="PTHR46696:SF3">
    <property type="entry name" value="PULCHERRIMINIC ACID SYNTHASE"/>
    <property type="match status" value="1"/>
</dbReference>
<dbReference type="PRINTS" id="PR00359">
    <property type="entry name" value="BP450"/>
</dbReference>
<dbReference type="PANTHER" id="PTHR46696">
    <property type="entry name" value="P450, PUTATIVE (EUROFUNG)-RELATED"/>
    <property type="match status" value="1"/>
</dbReference>
<dbReference type="InterPro" id="IPR002397">
    <property type="entry name" value="Cyt_P450_B"/>
</dbReference>